<proteinExistence type="inferred from homology"/>
<feature type="coiled-coil region" evidence="3">
    <location>
        <begin position="16"/>
        <end position="46"/>
    </location>
</feature>
<dbReference type="Pfam" id="PF02575">
    <property type="entry name" value="YbaB_DNA_bd"/>
    <property type="match status" value="1"/>
</dbReference>
<organism evidence="4 5">
    <name type="scientific">Anaerosacchariphilus hominis</name>
    <dbReference type="NCBI Taxonomy" id="2763017"/>
    <lineage>
        <taxon>Bacteria</taxon>
        <taxon>Bacillati</taxon>
        <taxon>Bacillota</taxon>
        <taxon>Clostridia</taxon>
        <taxon>Lachnospirales</taxon>
        <taxon>Lachnospiraceae</taxon>
        <taxon>Anaerosacchariphilus</taxon>
    </lineage>
</organism>
<dbReference type="RefSeq" id="WP_186872617.1">
    <property type="nucleotide sequence ID" value="NZ_JACOOR010000008.1"/>
</dbReference>
<evidence type="ECO:0000256" key="2">
    <source>
        <dbReference type="HAMAP-Rule" id="MF_00274"/>
    </source>
</evidence>
<keyword evidence="1 2" id="KW-0238">DNA-binding</keyword>
<dbReference type="GO" id="GO:0005829">
    <property type="term" value="C:cytosol"/>
    <property type="evidence" value="ECO:0007669"/>
    <property type="project" value="TreeGrafter"/>
</dbReference>
<dbReference type="SUPFAM" id="SSF82607">
    <property type="entry name" value="YbaB-like"/>
    <property type="match status" value="1"/>
</dbReference>
<dbReference type="EMBL" id="JACOOR010000008">
    <property type="protein sequence ID" value="MBC5660884.1"/>
    <property type="molecule type" value="Genomic_DNA"/>
</dbReference>
<gene>
    <name evidence="4" type="ORF">H8S44_14070</name>
</gene>
<dbReference type="InterPro" id="IPR004401">
    <property type="entry name" value="YbaB/EbfC"/>
</dbReference>
<evidence type="ECO:0000313" key="5">
    <source>
        <dbReference type="Proteomes" id="UP000649345"/>
    </source>
</evidence>
<dbReference type="InterPro" id="IPR036894">
    <property type="entry name" value="YbaB-like_sf"/>
</dbReference>
<keyword evidence="5" id="KW-1185">Reference proteome</keyword>
<dbReference type="PANTHER" id="PTHR33449:SF1">
    <property type="entry name" value="NUCLEOID-ASSOCIATED PROTEIN YBAB"/>
    <property type="match status" value="1"/>
</dbReference>
<comment type="function">
    <text evidence="2">Binds to DNA and alters its conformation. May be involved in regulation of gene expression, nucleoid organization and DNA protection.</text>
</comment>
<keyword evidence="3" id="KW-0175">Coiled coil</keyword>
<dbReference type="PANTHER" id="PTHR33449">
    <property type="entry name" value="NUCLEOID-ASSOCIATED PROTEIN YBAB"/>
    <property type="match status" value="1"/>
</dbReference>
<accession>A0A923LEZ3</accession>
<evidence type="ECO:0000256" key="1">
    <source>
        <dbReference type="ARBA" id="ARBA00023125"/>
    </source>
</evidence>
<sequence>MAKRGGFPGGMGMPGNMNMNNLMKQAQKMQRQMEENQKALEEKEYTAAAGGGAVEVTMSGKKEITKVTIDPDAVDPEDVETLEDMIMIAVNQVLRQQEEDSASMMSGLTGGMGGGFPF</sequence>
<dbReference type="PIRSF" id="PIRSF004555">
    <property type="entry name" value="UCP004555"/>
    <property type="match status" value="1"/>
</dbReference>
<comment type="subcellular location">
    <subcellularLocation>
        <location evidence="2">Cytoplasm</location>
        <location evidence="2">Nucleoid</location>
    </subcellularLocation>
</comment>
<dbReference type="GO" id="GO:0003677">
    <property type="term" value="F:DNA binding"/>
    <property type="evidence" value="ECO:0007669"/>
    <property type="project" value="UniProtKB-UniRule"/>
</dbReference>
<comment type="similarity">
    <text evidence="2">Belongs to the YbaB/EbfC family.</text>
</comment>
<dbReference type="NCBIfam" id="TIGR00103">
    <property type="entry name" value="DNA_YbaB_EbfC"/>
    <property type="match status" value="1"/>
</dbReference>
<dbReference type="Gene3D" id="3.30.1310.10">
    <property type="entry name" value="Nucleoid-associated protein YbaB-like domain"/>
    <property type="match status" value="1"/>
</dbReference>
<reference evidence="4" key="1">
    <citation type="submission" date="2020-08" db="EMBL/GenBank/DDBJ databases">
        <title>Genome public.</title>
        <authorList>
            <person name="Liu C."/>
            <person name="Sun Q."/>
        </authorList>
    </citation>
    <scope>NUCLEOTIDE SEQUENCE</scope>
    <source>
        <strain evidence="4">NSJ-68</strain>
    </source>
</reference>
<comment type="subunit">
    <text evidence="2">Homodimer.</text>
</comment>
<dbReference type="GO" id="GO:0043590">
    <property type="term" value="C:bacterial nucleoid"/>
    <property type="evidence" value="ECO:0007669"/>
    <property type="project" value="UniProtKB-UniRule"/>
</dbReference>
<dbReference type="AlphaFoldDB" id="A0A923LEZ3"/>
<dbReference type="Proteomes" id="UP000649345">
    <property type="component" value="Unassembled WGS sequence"/>
</dbReference>
<name>A0A923LEZ3_9FIRM</name>
<comment type="caution">
    <text evidence="4">The sequence shown here is derived from an EMBL/GenBank/DDBJ whole genome shotgun (WGS) entry which is preliminary data.</text>
</comment>
<keyword evidence="2" id="KW-0963">Cytoplasm</keyword>
<evidence type="ECO:0000313" key="4">
    <source>
        <dbReference type="EMBL" id="MBC5660884.1"/>
    </source>
</evidence>
<protein>
    <recommendedName>
        <fullName evidence="2">Nucleoid-associated protein H8S44_14070</fullName>
    </recommendedName>
</protein>
<dbReference type="HAMAP" id="MF_00274">
    <property type="entry name" value="DNA_YbaB_EbfC"/>
    <property type="match status" value="1"/>
</dbReference>
<evidence type="ECO:0000256" key="3">
    <source>
        <dbReference type="SAM" id="Coils"/>
    </source>
</evidence>